<dbReference type="GO" id="GO:0016757">
    <property type="term" value="F:glycosyltransferase activity"/>
    <property type="evidence" value="ECO:0007669"/>
    <property type="project" value="InterPro"/>
</dbReference>
<evidence type="ECO:0000313" key="2">
    <source>
        <dbReference type="EMBL" id="XBT92384.1"/>
    </source>
</evidence>
<organism evidence="2">
    <name type="scientific">Rhizobium sp. ZPR3</name>
    <dbReference type="NCBI Taxonomy" id="3158967"/>
    <lineage>
        <taxon>Bacteria</taxon>
        <taxon>Pseudomonadati</taxon>
        <taxon>Pseudomonadota</taxon>
        <taxon>Alphaproteobacteria</taxon>
        <taxon>Hyphomicrobiales</taxon>
        <taxon>Rhizobiaceae</taxon>
        <taxon>Rhizobium/Agrobacterium group</taxon>
        <taxon>Rhizobium</taxon>
    </lineage>
</organism>
<dbReference type="Pfam" id="PF00534">
    <property type="entry name" value="Glycos_transf_1"/>
    <property type="match status" value="1"/>
</dbReference>
<evidence type="ECO:0000259" key="1">
    <source>
        <dbReference type="Pfam" id="PF00534"/>
    </source>
</evidence>
<dbReference type="EMBL" id="CP157960">
    <property type="protein sequence ID" value="XBT92384.1"/>
    <property type="molecule type" value="Genomic_DNA"/>
</dbReference>
<protein>
    <submittedName>
        <fullName evidence="2">Glycosyltransferase family 4 protein</fullName>
    </submittedName>
</protein>
<proteinExistence type="predicted"/>
<reference evidence="2" key="1">
    <citation type="submission" date="2024-06" db="EMBL/GenBank/DDBJ databases">
        <authorList>
            <person name="Li T."/>
            <person name="Gao R."/>
        </authorList>
    </citation>
    <scope>NUCLEOTIDE SEQUENCE</scope>
    <source>
        <strain evidence="2">ZPR3</strain>
    </source>
</reference>
<name>A0AAU7RQB7_9HYPH</name>
<dbReference type="Gene3D" id="3.40.50.2000">
    <property type="entry name" value="Glycogen Phosphorylase B"/>
    <property type="match status" value="1"/>
</dbReference>
<dbReference type="InterPro" id="IPR001296">
    <property type="entry name" value="Glyco_trans_1"/>
</dbReference>
<dbReference type="AlphaFoldDB" id="A0AAU7RQB7"/>
<dbReference type="RefSeq" id="WP_349956755.1">
    <property type="nucleotide sequence ID" value="NZ_CP157960.1"/>
</dbReference>
<feature type="domain" description="Glycosyl transferase family 1" evidence="1">
    <location>
        <begin position="194"/>
        <end position="264"/>
    </location>
</feature>
<gene>
    <name evidence="2" type="ORF">ABM479_16640</name>
</gene>
<accession>A0AAU7RQB7</accession>
<sequence>MTMPKIAFIDHPFHRKTRSSNFFVEILSESFVVHVFYLDPDPRSTMREIADSDYDLVVCWQTEFCAPYFLTRGKRVVCVPMFDGVETAPDWYWLSMRQARFINFSEKLHLLHKSLGIESIYAKYFGVAKMDLPQAKFGILRGFFWQRRPEDGLHYKFARSVLGSAVASLHIHNAPDTQSAEDWKPDWGCTVTHFGEDASEYRKALEASNVFLSPRRTEGIGHPLIEAMARGMCVIAHDKPTANEYIIDGVNGILIDYDSPASFEKIKPSGNNGGLTLARAELLGKAARAFYLKGCEEWEETSKLLPYFVQTTPFPDLTEHDVKFADQYLSITRFAHRDFYRFLHKLLRLQRKGFVGAEASAMRHRERIKWTIKSLPGAVLLWRVLRRVLRPFK</sequence>
<dbReference type="SUPFAM" id="SSF53756">
    <property type="entry name" value="UDP-Glycosyltransferase/glycogen phosphorylase"/>
    <property type="match status" value="1"/>
</dbReference>